<dbReference type="Pfam" id="PF14392">
    <property type="entry name" value="zf-CCHC_4"/>
    <property type="match status" value="1"/>
</dbReference>
<feature type="compositionally biased region" description="Basic and acidic residues" evidence="1">
    <location>
        <begin position="365"/>
        <end position="374"/>
    </location>
</feature>
<accession>A0AAD8TJ95</accession>
<name>A0AAD8TJ95_LOLMU</name>
<evidence type="ECO:0000259" key="2">
    <source>
        <dbReference type="Pfam" id="PF14392"/>
    </source>
</evidence>
<dbReference type="InterPro" id="IPR040256">
    <property type="entry name" value="At4g02000-like"/>
</dbReference>
<feature type="compositionally biased region" description="Basic and acidic residues" evidence="1">
    <location>
        <begin position="389"/>
        <end position="400"/>
    </location>
</feature>
<evidence type="ECO:0000313" key="4">
    <source>
        <dbReference type="Proteomes" id="UP001231189"/>
    </source>
</evidence>
<dbReference type="PANTHER" id="PTHR31286">
    <property type="entry name" value="GLYCINE-RICH CELL WALL STRUCTURAL PROTEIN 1.8-LIKE"/>
    <property type="match status" value="1"/>
</dbReference>
<sequence>MASPTSSAASQTGEGSGSKEERLDDLLQRLGIDEEEIDDLVFEEEADAPKEGIKWMALAKVHSMNFFSPQTFEQHMRFAWSPAREVKFRSLENNLFTIQCFCLGDWLKITKGGPWLFRQNAVTIEEYDGLVLPESIDLNFLVVWVQVHKLPDGYRGETLVKNLIERKVGSDAVVDKTPHGLGDFIRVRVKLDLRKPLARFVTISRAGQREFFKIQFEKIPRFCGACGMVGHIHLECGTGEHDESKLKWGDFLKAERETWHGRVAFGVNRGRGRGRSMDGRGRFAGGGRNMEPHELVVPGRGRGPAFPISWRHNAIRPGGDLEMDDNLKDTATSPVKGLEVVMTDENTCDPGAKRRLNMSLEIAEKEHEQSDTDKGAPAAMLVDGTGISKEPHPEVTDTDRKKRSKKEGANSTSLGSAGSLEEPVRSQ</sequence>
<evidence type="ECO:0000313" key="3">
    <source>
        <dbReference type="EMBL" id="KAK1682888.1"/>
    </source>
</evidence>
<feature type="region of interest" description="Disordered" evidence="1">
    <location>
        <begin position="270"/>
        <end position="297"/>
    </location>
</feature>
<dbReference type="InterPro" id="IPR025836">
    <property type="entry name" value="Zn_knuckle_CX2CX4HX4C"/>
</dbReference>
<protein>
    <recommendedName>
        <fullName evidence="2">Zinc knuckle CX2CX4HX4C domain-containing protein</fullName>
    </recommendedName>
</protein>
<organism evidence="3 4">
    <name type="scientific">Lolium multiflorum</name>
    <name type="common">Italian ryegrass</name>
    <name type="synonym">Lolium perenne subsp. multiflorum</name>
    <dbReference type="NCBI Taxonomy" id="4521"/>
    <lineage>
        <taxon>Eukaryota</taxon>
        <taxon>Viridiplantae</taxon>
        <taxon>Streptophyta</taxon>
        <taxon>Embryophyta</taxon>
        <taxon>Tracheophyta</taxon>
        <taxon>Spermatophyta</taxon>
        <taxon>Magnoliopsida</taxon>
        <taxon>Liliopsida</taxon>
        <taxon>Poales</taxon>
        <taxon>Poaceae</taxon>
        <taxon>BOP clade</taxon>
        <taxon>Pooideae</taxon>
        <taxon>Poodae</taxon>
        <taxon>Poeae</taxon>
        <taxon>Poeae Chloroplast Group 2 (Poeae type)</taxon>
        <taxon>Loliodinae</taxon>
        <taxon>Loliinae</taxon>
        <taxon>Lolium</taxon>
    </lineage>
</organism>
<feature type="region of interest" description="Disordered" evidence="1">
    <location>
        <begin position="1"/>
        <end position="22"/>
    </location>
</feature>
<feature type="region of interest" description="Disordered" evidence="1">
    <location>
        <begin position="365"/>
        <end position="427"/>
    </location>
</feature>
<comment type="caution">
    <text evidence="3">The sequence shown here is derived from an EMBL/GenBank/DDBJ whole genome shotgun (WGS) entry which is preliminary data.</text>
</comment>
<dbReference type="EMBL" id="JAUUTY010000002">
    <property type="protein sequence ID" value="KAK1682888.1"/>
    <property type="molecule type" value="Genomic_DNA"/>
</dbReference>
<keyword evidence="4" id="KW-1185">Reference proteome</keyword>
<dbReference type="AlphaFoldDB" id="A0AAD8TJ95"/>
<gene>
    <name evidence="3" type="ORF">QYE76_043736</name>
</gene>
<evidence type="ECO:0000256" key="1">
    <source>
        <dbReference type="SAM" id="MobiDB-lite"/>
    </source>
</evidence>
<proteinExistence type="predicted"/>
<feature type="compositionally biased region" description="Polar residues" evidence="1">
    <location>
        <begin position="1"/>
        <end position="13"/>
    </location>
</feature>
<reference evidence="3" key="1">
    <citation type="submission" date="2023-07" db="EMBL/GenBank/DDBJ databases">
        <title>A chromosome-level genome assembly of Lolium multiflorum.</title>
        <authorList>
            <person name="Chen Y."/>
            <person name="Copetti D."/>
            <person name="Kolliker R."/>
            <person name="Studer B."/>
        </authorList>
    </citation>
    <scope>NUCLEOTIDE SEQUENCE</scope>
    <source>
        <strain evidence="3">02402/16</strain>
        <tissue evidence="3">Leaf</tissue>
    </source>
</reference>
<dbReference type="PANTHER" id="PTHR31286:SF167">
    <property type="entry name" value="OS09G0268800 PROTEIN"/>
    <property type="match status" value="1"/>
</dbReference>
<feature type="domain" description="Zinc knuckle CX2CX4HX4C" evidence="2">
    <location>
        <begin position="191"/>
        <end position="236"/>
    </location>
</feature>
<dbReference type="Proteomes" id="UP001231189">
    <property type="component" value="Unassembled WGS sequence"/>
</dbReference>